<evidence type="ECO:0000313" key="2">
    <source>
        <dbReference type="Proteomes" id="UP001592531"/>
    </source>
</evidence>
<organism evidence="1 2">
    <name type="scientific">Streptacidiphilus cavernicola</name>
    <dbReference type="NCBI Taxonomy" id="3342716"/>
    <lineage>
        <taxon>Bacteria</taxon>
        <taxon>Bacillati</taxon>
        <taxon>Actinomycetota</taxon>
        <taxon>Actinomycetes</taxon>
        <taxon>Kitasatosporales</taxon>
        <taxon>Streptomycetaceae</taxon>
        <taxon>Streptacidiphilus</taxon>
    </lineage>
</organism>
<name>A0ABV6VYF9_9ACTN</name>
<proteinExistence type="predicted"/>
<reference evidence="1 2" key="1">
    <citation type="submission" date="2024-09" db="EMBL/GenBank/DDBJ databases">
        <authorList>
            <person name="Lee S.D."/>
        </authorList>
    </citation>
    <scope>NUCLEOTIDE SEQUENCE [LARGE SCALE GENOMIC DNA]</scope>
    <source>
        <strain evidence="1 2">N8-3</strain>
    </source>
</reference>
<gene>
    <name evidence="1" type="ORF">ACEZDE_19390</name>
</gene>
<sequence length="136" mass="15226">MTTTSTQSTRTERYMDIAGFGVAAELEGEGEDLRIVAGTVHGRYGLPMGRFQLASVDGTRWMVSDAGTGWIEEEPSSIQAAVERIVELAKKHGAWTCRDWNALEKVQRKMMKRRHELPEIIAAARAEAEANSWYLQ</sequence>
<dbReference type="RefSeq" id="WP_380537577.1">
    <property type="nucleotide sequence ID" value="NZ_JBHFAB010000013.1"/>
</dbReference>
<dbReference type="EMBL" id="JBHFAB010000013">
    <property type="protein sequence ID" value="MFC1418781.1"/>
    <property type="molecule type" value="Genomic_DNA"/>
</dbReference>
<keyword evidence="2" id="KW-1185">Reference proteome</keyword>
<accession>A0ABV6VYF9</accession>
<evidence type="ECO:0000313" key="1">
    <source>
        <dbReference type="EMBL" id="MFC1418781.1"/>
    </source>
</evidence>
<comment type="caution">
    <text evidence="1">The sequence shown here is derived from an EMBL/GenBank/DDBJ whole genome shotgun (WGS) entry which is preliminary data.</text>
</comment>
<protein>
    <submittedName>
        <fullName evidence="1">Uncharacterized protein</fullName>
    </submittedName>
</protein>
<dbReference type="Proteomes" id="UP001592531">
    <property type="component" value="Unassembled WGS sequence"/>
</dbReference>